<name>A0ABR4NZV4_9SACH</name>
<feature type="compositionally biased region" description="Polar residues" evidence="3">
    <location>
        <begin position="730"/>
        <end position="740"/>
    </location>
</feature>
<dbReference type="Pfam" id="PF04050">
    <property type="entry name" value="Upf2"/>
    <property type="match status" value="1"/>
</dbReference>
<evidence type="ECO:0000259" key="4">
    <source>
        <dbReference type="SMART" id="SM00543"/>
    </source>
</evidence>
<dbReference type="Pfam" id="PF02854">
    <property type="entry name" value="MIF4G"/>
    <property type="match status" value="2"/>
</dbReference>
<evidence type="ECO:0000313" key="5">
    <source>
        <dbReference type="EMBL" id="KAL3234869.1"/>
    </source>
</evidence>
<comment type="caution">
    <text evidence="5">The sequence shown here is derived from an EMBL/GenBank/DDBJ whole genome shotgun (WGS) entry which is preliminary data.</text>
</comment>
<feature type="region of interest" description="Disordered" evidence="3">
    <location>
        <begin position="730"/>
        <end position="774"/>
    </location>
</feature>
<reference evidence="5 6" key="1">
    <citation type="submission" date="2024-05" db="EMBL/GenBank/DDBJ databases">
        <title>Long read based assembly of the Candida bracarensis genome reveals expanded adhesin content.</title>
        <authorList>
            <person name="Marcet-Houben M."/>
            <person name="Ksiezopolska E."/>
            <person name="Gabaldon T."/>
        </authorList>
    </citation>
    <scope>NUCLEOTIDE SEQUENCE [LARGE SCALE GENOMIC DNA]</scope>
    <source>
        <strain evidence="5 6">CBM6</strain>
    </source>
</reference>
<sequence>MSNKNEDVETAVEVISGLHQRFNESFTVPLMSLYLQNFNLQSIENANGKEGSAFTTQVKNNLRIFTELYLVNVFTSIDEISEKELPGFLSKKNQKKESVLLTILKETLNYNFKLGYSTIIGSFFVKKFPDFFDDGDTIFEALLPDADLKKNVNTIFTLFTNAVSANAIKLQKQCNKLLKEHHKCQIRTGKATDEFLEKYEEISPIFERFKTSALTLTDALNIETPQFEVDEVKNESESQDSMITNKIVPPSQRLWENEEARKFYEVLPDINEIVSSSNLTKQEPTPEKLNEFFEDLRTIESKKALDELVIKYWSNKLDNKATRNRLLKFFSETQDWSKLNLYARFLAINRQYMKESIDEFIEYLDNGFRSQIHNTKFNIKNVIFFGEMVKFMLLPEFIIFHKIRSLIINMNVTHNVEILTILFENCGKVLLNKMEYKEEMDKLVDRLKTRKLDQQLNMNVKASIDTLLTILFPPSAKSLNGETIELSPEEKFYTVLLRSELGNINFRDTIRLIRKAHWKNSEIQNLFFSLFTEPVKIRYQDIPIITQVLSGLYNFNRNFAIKCIDQVLENVEMGLESNNYSDNTTRIANSRYLTEIFNYEMMKSNVLLDCVYHILRYGHQNGQPNPFHLNDSDLPNNYFRIHLVTTILLNIRRTPTSLTKNLALLLRFLEYYIFTKEYPLPKETQFAVENTFEKLISLLPKKEAQNFERSTNMLESLNKFQAYLILTNGKPTLDQSSPPTNGLLEEHSGDDDVSADENDDPNIENDEGVGILDDFEILPESVDVDIEEDINPMEQSSDSEISVTDSDDDITDDNSEDSDDDDNSDEDTDDDSDDDSDDYSEEEDETFKNFEAERDAEQRRIIEEYQKKLQSEEEIRAQEELDKQFNIMMNESLEARKNESVSNDRSSQISGIPGFNRPLPEETSGSLNGKKMAFTFLTKSGKKTQSRVLNLSKDIGFVSNVIEEGEKLRSEREKIKNIVLKKTFD</sequence>
<dbReference type="SUPFAM" id="SSF48371">
    <property type="entry name" value="ARM repeat"/>
    <property type="match status" value="2"/>
</dbReference>
<gene>
    <name evidence="5" type="ORF">RNJ44_02657</name>
</gene>
<dbReference type="InterPro" id="IPR003890">
    <property type="entry name" value="MIF4G-like_typ-3"/>
</dbReference>
<dbReference type="Gene3D" id="1.25.40.180">
    <property type="match status" value="3"/>
</dbReference>
<feature type="domain" description="MIF4G" evidence="4">
    <location>
        <begin position="286"/>
        <end position="474"/>
    </location>
</feature>
<dbReference type="EMBL" id="JBEVYD010000002">
    <property type="protein sequence ID" value="KAL3234869.1"/>
    <property type="molecule type" value="Genomic_DNA"/>
</dbReference>
<evidence type="ECO:0000256" key="1">
    <source>
        <dbReference type="ARBA" id="ARBA00004496"/>
    </source>
</evidence>
<dbReference type="SMART" id="SM00543">
    <property type="entry name" value="MIF4G"/>
    <property type="match status" value="2"/>
</dbReference>
<feature type="region of interest" description="Disordered" evidence="3">
    <location>
        <begin position="896"/>
        <end position="927"/>
    </location>
</feature>
<feature type="compositionally biased region" description="Acidic residues" evidence="3">
    <location>
        <begin position="805"/>
        <end position="845"/>
    </location>
</feature>
<protein>
    <submittedName>
        <fullName evidence="5">Nonsense-mediated mRNA decay protein 2</fullName>
    </submittedName>
</protein>
<feature type="compositionally biased region" description="Polar residues" evidence="3">
    <location>
        <begin position="900"/>
        <end position="910"/>
    </location>
</feature>
<keyword evidence="2" id="KW-0963">Cytoplasm</keyword>
<dbReference type="InterPro" id="IPR007193">
    <property type="entry name" value="Upf2/Nmd2_C"/>
</dbReference>
<evidence type="ECO:0000256" key="2">
    <source>
        <dbReference type="ARBA" id="ARBA00022490"/>
    </source>
</evidence>
<dbReference type="PANTHER" id="PTHR12839">
    <property type="entry name" value="NONSENSE-MEDIATED MRNA DECAY PROTEIN 2 UP-FRAMESHIFT SUPPRESSOR 2"/>
    <property type="match status" value="1"/>
</dbReference>
<dbReference type="PANTHER" id="PTHR12839:SF7">
    <property type="entry name" value="REGULATOR OF NONSENSE TRANSCRIPTS 2"/>
    <property type="match status" value="1"/>
</dbReference>
<evidence type="ECO:0000313" key="6">
    <source>
        <dbReference type="Proteomes" id="UP001623330"/>
    </source>
</evidence>
<dbReference type="InterPro" id="IPR039762">
    <property type="entry name" value="Nmd2/UPF2"/>
</dbReference>
<keyword evidence="6" id="KW-1185">Reference proteome</keyword>
<proteinExistence type="predicted"/>
<feature type="compositionally biased region" description="Acidic residues" evidence="3">
    <location>
        <begin position="748"/>
        <end position="774"/>
    </location>
</feature>
<feature type="domain" description="MIF4G" evidence="4">
    <location>
        <begin position="491"/>
        <end position="698"/>
    </location>
</feature>
<organism evidence="5 6">
    <name type="scientific">Nakaseomyces bracarensis</name>
    <dbReference type="NCBI Taxonomy" id="273131"/>
    <lineage>
        <taxon>Eukaryota</taxon>
        <taxon>Fungi</taxon>
        <taxon>Dikarya</taxon>
        <taxon>Ascomycota</taxon>
        <taxon>Saccharomycotina</taxon>
        <taxon>Saccharomycetes</taxon>
        <taxon>Saccharomycetales</taxon>
        <taxon>Saccharomycetaceae</taxon>
        <taxon>Nakaseomyces</taxon>
    </lineage>
</organism>
<comment type="subcellular location">
    <subcellularLocation>
        <location evidence="1">Cytoplasm</location>
    </subcellularLocation>
</comment>
<accession>A0ABR4NZV4</accession>
<dbReference type="InterPro" id="IPR016024">
    <property type="entry name" value="ARM-type_fold"/>
</dbReference>
<feature type="compositionally biased region" description="Basic and acidic residues" evidence="3">
    <location>
        <begin position="846"/>
        <end position="856"/>
    </location>
</feature>
<dbReference type="Proteomes" id="UP001623330">
    <property type="component" value="Unassembled WGS sequence"/>
</dbReference>
<feature type="region of interest" description="Disordered" evidence="3">
    <location>
        <begin position="790"/>
        <end position="856"/>
    </location>
</feature>
<evidence type="ECO:0000256" key="3">
    <source>
        <dbReference type="SAM" id="MobiDB-lite"/>
    </source>
</evidence>